<dbReference type="InterPro" id="IPR003188">
    <property type="entry name" value="PTS_IIA_lac/cel"/>
</dbReference>
<dbReference type="InterPro" id="IPR036542">
    <property type="entry name" value="PTS_IIA_lac/cel_sf"/>
</dbReference>
<evidence type="ECO:0000313" key="6">
    <source>
        <dbReference type="EMBL" id="MDQ0175561.1"/>
    </source>
</evidence>
<sequence length="116" mass="13486">MSYEDTSFQLILHGGNARGEAYEALDAAEAFDFELAEKHLEAAEKEFVEGHKWQTKLIQRDNKEDEPNFLMIHAQDHLMTAQAELNLIKRQIESYRLIKKMEQRIAVLEKHCAAEK</sequence>
<gene>
    <name evidence="6" type="ORF">J2S08_001395</name>
</gene>
<comment type="caution">
    <text evidence="6">The sequence shown here is derived from an EMBL/GenBank/DDBJ whole genome shotgun (WGS) entry which is preliminary data.</text>
</comment>
<keyword evidence="3" id="KW-0808">Transferase</keyword>
<keyword evidence="2" id="KW-0762">Sugar transport</keyword>
<dbReference type="SUPFAM" id="SSF46973">
    <property type="entry name" value="Enzyme IIa from lactose specific PTS, IIa-lac"/>
    <property type="match status" value="1"/>
</dbReference>
<evidence type="ECO:0000256" key="2">
    <source>
        <dbReference type="ARBA" id="ARBA00022597"/>
    </source>
</evidence>
<keyword evidence="1" id="KW-0813">Transport</keyword>
<reference evidence="6 7" key="1">
    <citation type="submission" date="2023-07" db="EMBL/GenBank/DDBJ databases">
        <title>Genomic Encyclopedia of Type Strains, Phase IV (KMG-IV): sequencing the most valuable type-strain genomes for metagenomic binning, comparative biology and taxonomic classification.</title>
        <authorList>
            <person name="Goeker M."/>
        </authorList>
    </citation>
    <scope>NUCLEOTIDE SEQUENCE [LARGE SCALE GENOMIC DNA]</scope>
    <source>
        <strain evidence="6 7">DSM 23837</strain>
    </source>
</reference>
<dbReference type="PANTHER" id="PTHR34382">
    <property type="entry name" value="PTS SYSTEM N,N'-DIACETYLCHITOBIOSE-SPECIFIC EIIA COMPONENT"/>
    <property type="match status" value="1"/>
</dbReference>
<accession>A0ABT9WQW7</accession>
<evidence type="ECO:0000256" key="4">
    <source>
        <dbReference type="ARBA" id="ARBA00022683"/>
    </source>
</evidence>
<dbReference type="EMBL" id="JAUSTT010000007">
    <property type="protein sequence ID" value="MDQ0175561.1"/>
    <property type="molecule type" value="Genomic_DNA"/>
</dbReference>
<proteinExistence type="predicted"/>
<organism evidence="6 7">
    <name type="scientific">Bacillus chungangensis</name>
    <dbReference type="NCBI Taxonomy" id="587633"/>
    <lineage>
        <taxon>Bacteria</taxon>
        <taxon>Bacillati</taxon>
        <taxon>Bacillota</taxon>
        <taxon>Bacilli</taxon>
        <taxon>Bacillales</taxon>
        <taxon>Bacillaceae</taxon>
        <taxon>Bacillus</taxon>
    </lineage>
</organism>
<dbReference type="PIRSF" id="PIRSF000699">
    <property type="entry name" value="PTS_IILac_III"/>
    <property type="match status" value="1"/>
</dbReference>
<dbReference type="CDD" id="cd00215">
    <property type="entry name" value="PTS_IIA_lac"/>
    <property type="match status" value="1"/>
</dbReference>
<feature type="modified residue" description="Phosphohistidine; by HPr" evidence="5">
    <location>
        <position position="73"/>
    </location>
</feature>
<dbReference type="RefSeq" id="WP_307227977.1">
    <property type="nucleotide sequence ID" value="NZ_JAUSTT010000007.1"/>
</dbReference>
<evidence type="ECO:0000256" key="3">
    <source>
        <dbReference type="ARBA" id="ARBA00022679"/>
    </source>
</evidence>
<dbReference type="Proteomes" id="UP001223586">
    <property type="component" value="Unassembled WGS sequence"/>
</dbReference>
<dbReference type="Gene3D" id="1.20.58.80">
    <property type="entry name" value="Phosphotransferase system, lactose/cellobiose-type IIA subunit"/>
    <property type="match status" value="1"/>
</dbReference>
<name>A0ABT9WQW7_9BACI</name>
<evidence type="ECO:0000256" key="5">
    <source>
        <dbReference type="PROSITE-ProRule" id="PRU00418"/>
    </source>
</evidence>
<dbReference type="PANTHER" id="PTHR34382:SF7">
    <property type="entry name" value="PTS SYSTEM N,N'-DIACETYLCHITOBIOSE-SPECIFIC EIIA COMPONENT"/>
    <property type="match status" value="1"/>
</dbReference>
<evidence type="ECO:0000313" key="7">
    <source>
        <dbReference type="Proteomes" id="UP001223586"/>
    </source>
</evidence>
<keyword evidence="7" id="KW-1185">Reference proteome</keyword>
<dbReference type="Pfam" id="PF02255">
    <property type="entry name" value="PTS_IIA"/>
    <property type="match status" value="1"/>
</dbReference>
<protein>
    <submittedName>
        <fullName evidence="6">PTS system cellobiose-specific IIA component</fullName>
    </submittedName>
</protein>
<dbReference type="PROSITE" id="PS51095">
    <property type="entry name" value="PTS_EIIA_TYPE_3"/>
    <property type="match status" value="1"/>
</dbReference>
<evidence type="ECO:0000256" key="1">
    <source>
        <dbReference type="ARBA" id="ARBA00022448"/>
    </source>
</evidence>
<keyword evidence="4" id="KW-0598">Phosphotransferase system</keyword>